<reference evidence="1" key="1">
    <citation type="submission" date="2024-06" db="EMBL/GenBank/DDBJ databases">
        <authorList>
            <person name="Song Z."/>
        </authorList>
    </citation>
    <scope>NUCLEOTIDE SEQUENCE</scope>
    <source>
        <strain evidence="1">A1-4-2</strain>
    </source>
</reference>
<dbReference type="EMBL" id="CP157981">
    <property type="protein sequence ID" value="XBU15655.1"/>
    <property type="molecule type" value="Genomic_DNA"/>
</dbReference>
<dbReference type="RefSeq" id="WP_349928166.1">
    <property type="nucleotide sequence ID" value="NZ_CP157981.1"/>
</dbReference>
<protein>
    <submittedName>
        <fullName evidence="1">Uncharacterized protein</fullName>
    </submittedName>
</protein>
<proteinExistence type="predicted"/>
<accession>A0AAU7SX00</accession>
<organism evidence="1">
    <name type="scientific">Acinetobacter sp. A1-4-2</name>
    <dbReference type="NCBI Taxonomy" id="3156489"/>
    <lineage>
        <taxon>Bacteria</taxon>
        <taxon>Pseudomonadati</taxon>
        <taxon>Pseudomonadota</taxon>
        <taxon>Gammaproteobacteria</taxon>
        <taxon>Moraxellales</taxon>
        <taxon>Moraxellaceae</taxon>
        <taxon>Acinetobacter</taxon>
    </lineage>
</organism>
<gene>
    <name evidence="1" type="ORF">ABJ384_00125</name>
</gene>
<name>A0AAU7SX00_9GAMM</name>
<evidence type="ECO:0000313" key="1">
    <source>
        <dbReference type="EMBL" id="XBU15655.1"/>
    </source>
</evidence>
<dbReference type="AlphaFoldDB" id="A0AAU7SX00"/>
<sequence length="159" mass="17911">MTTSILISIFSVIISLLSLSFAVYAWRNANRPLLTARVTTHDGDNNGIALNLLVENTGNRPAKDISFIVKKEDVINASLSRDIPPDALRCFFNDISVPVLANNRVITNAFWHLGHNNSWIPNARFPILIIYQDLDGRKYKAKMDLYLADDAGFAQTYWN</sequence>